<organism evidence="1 2">
    <name type="scientific">Symbiodinium natans</name>
    <dbReference type="NCBI Taxonomy" id="878477"/>
    <lineage>
        <taxon>Eukaryota</taxon>
        <taxon>Sar</taxon>
        <taxon>Alveolata</taxon>
        <taxon>Dinophyceae</taxon>
        <taxon>Suessiales</taxon>
        <taxon>Symbiodiniaceae</taxon>
        <taxon>Symbiodinium</taxon>
    </lineage>
</organism>
<comment type="caution">
    <text evidence="1">The sequence shown here is derived from an EMBL/GenBank/DDBJ whole genome shotgun (WGS) entry which is preliminary data.</text>
</comment>
<name>A0A812UQC3_9DINO</name>
<accession>A0A812UQC3</accession>
<gene>
    <name evidence="1" type="ORF">SNAT2548_LOCUS32694</name>
</gene>
<reference evidence="1" key="1">
    <citation type="submission" date="2021-02" db="EMBL/GenBank/DDBJ databases">
        <authorList>
            <person name="Dougan E. K."/>
            <person name="Rhodes N."/>
            <person name="Thang M."/>
            <person name="Chan C."/>
        </authorList>
    </citation>
    <scope>NUCLEOTIDE SEQUENCE</scope>
</reference>
<evidence type="ECO:0000313" key="1">
    <source>
        <dbReference type="EMBL" id="CAE7573453.1"/>
    </source>
</evidence>
<protein>
    <submittedName>
        <fullName evidence="1">Uncharacterized protein</fullName>
    </submittedName>
</protein>
<proteinExistence type="predicted"/>
<dbReference type="Proteomes" id="UP000604046">
    <property type="component" value="Unassembled WGS sequence"/>
</dbReference>
<sequence>MAPFPEVRALPGDVVRRSPKRPTEVFDSLVRYFNDQPGYDQMGVDVTVLSLAEHESWLEVDLMFEFVVFRVAVRVFEDEAEVPTSTVVSFRDLLRQDSLRFSKLVHLIEHGVLLDADSKSDNKSDSKPTPYLDFDEEDDLELHAGEAMETVLALMTSCVESQKSAPDAAQILAFWAHNSPCTRATIAQAAAQRNVVQGVKEALTQQSKQNEVLPQVYPLLAALQQSACIAPEDLAALKVDAMKGSEATSLVDLASIPFLLGPYRLVTQLFR</sequence>
<dbReference type="OrthoDB" id="445683at2759"/>
<dbReference type="EMBL" id="CAJNDS010002723">
    <property type="protein sequence ID" value="CAE7573453.1"/>
    <property type="molecule type" value="Genomic_DNA"/>
</dbReference>
<evidence type="ECO:0000313" key="2">
    <source>
        <dbReference type="Proteomes" id="UP000604046"/>
    </source>
</evidence>
<dbReference type="AlphaFoldDB" id="A0A812UQC3"/>
<keyword evidence="2" id="KW-1185">Reference proteome</keyword>